<reference evidence="1" key="1">
    <citation type="submission" date="2020-04" db="EMBL/GenBank/DDBJ databases">
        <title>A chromosome-scale assembly and high-density genetic map of the yellow drum (Nibea albiflora) genome.</title>
        <authorList>
            <person name="Xu D."/>
            <person name="Zhang W."/>
            <person name="Chen R."/>
            <person name="Tan P."/>
            <person name="Wang L."/>
            <person name="Song H."/>
            <person name="Tian L."/>
            <person name="Zhu Q."/>
            <person name="Wang B."/>
        </authorList>
    </citation>
    <scope>NUCLEOTIDE SEQUENCE</scope>
    <source>
        <strain evidence="1">ZJHYS-2018</strain>
    </source>
</reference>
<name>A0ACB7ER39_NIBAL</name>
<dbReference type="EMBL" id="CM024812">
    <property type="protein sequence ID" value="KAG8004679.1"/>
    <property type="molecule type" value="Genomic_DNA"/>
</dbReference>
<evidence type="ECO:0000313" key="2">
    <source>
        <dbReference type="Proteomes" id="UP000805704"/>
    </source>
</evidence>
<gene>
    <name evidence="1" type="ORF">GBF38_009047</name>
</gene>
<organism evidence="1 2">
    <name type="scientific">Nibea albiflora</name>
    <name type="common">Yellow drum</name>
    <name type="synonym">Corvina albiflora</name>
    <dbReference type="NCBI Taxonomy" id="240163"/>
    <lineage>
        <taxon>Eukaryota</taxon>
        <taxon>Metazoa</taxon>
        <taxon>Chordata</taxon>
        <taxon>Craniata</taxon>
        <taxon>Vertebrata</taxon>
        <taxon>Euteleostomi</taxon>
        <taxon>Actinopterygii</taxon>
        <taxon>Neopterygii</taxon>
        <taxon>Teleostei</taxon>
        <taxon>Neoteleostei</taxon>
        <taxon>Acanthomorphata</taxon>
        <taxon>Eupercaria</taxon>
        <taxon>Sciaenidae</taxon>
        <taxon>Nibea</taxon>
    </lineage>
</organism>
<keyword evidence="2" id="KW-1185">Reference proteome</keyword>
<sequence length="204" mass="22239">MRPRRARHCVPPESHVTRRNGFAEALEVLEGADAPETSNGGRLVGIQARAVMYLAGLQHCYEPTCSPVPVVVVNLLYSEQRSSEPSHNRAGLTSIGLEIKRTPLSNQTSPRQAPSHSFKASKPASILANPTARRVNSSFKVCIAVVIFRVEASVSSDSPTGLPGHNHSSVRSNRETTDYEAPSGVLVRSKVCQTAFHRRNDFNE</sequence>
<proteinExistence type="predicted"/>
<dbReference type="Proteomes" id="UP000805704">
    <property type="component" value="Chromosome 24"/>
</dbReference>
<comment type="caution">
    <text evidence="1">The sequence shown here is derived from an EMBL/GenBank/DDBJ whole genome shotgun (WGS) entry which is preliminary data.</text>
</comment>
<protein>
    <submittedName>
        <fullName evidence="1">Uncharacterized protein</fullName>
    </submittedName>
</protein>
<accession>A0ACB7ER39</accession>
<evidence type="ECO:0000313" key="1">
    <source>
        <dbReference type="EMBL" id="KAG8004679.1"/>
    </source>
</evidence>